<keyword evidence="1" id="KW-0812">Transmembrane</keyword>
<evidence type="ECO:0000256" key="1">
    <source>
        <dbReference type="SAM" id="Phobius"/>
    </source>
</evidence>
<name>A0AAW0M471_QUESU</name>
<dbReference type="Proteomes" id="UP000237347">
    <property type="component" value="Unassembled WGS sequence"/>
</dbReference>
<feature type="transmembrane region" description="Helical" evidence="1">
    <location>
        <begin position="12"/>
        <end position="34"/>
    </location>
</feature>
<proteinExistence type="predicted"/>
<protein>
    <submittedName>
        <fullName evidence="2">Uncharacterized protein</fullName>
    </submittedName>
</protein>
<dbReference type="AlphaFoldDB" id="A0AAW0M471"/>
<keyword evidence="1" id="KW-1133">Transmembrane helix</keyword>
<comment type="caution">
    <text evidence="2">The sequence shown here is derived from an EMBL/GenBank/DDBJ whole genome shotgun (WGS) entry which is preliminary data.</text>
</comment>
<reference evidence="2 3" key="1">
    <citation type="journal article" date="2018" name="Sci. Data">
        <title>The draft genome sequence of cork oak.</title>
        <authorList>
            <person name="Ramos A.M."/>
            <person name="Usie A."/>
            <person name="Barbosa P."/>
            <person name="Barros P.M."/>
            <person name="Capote T."/>
            <person name="Chaves I."/>
            <person name="Simoes F."/>
            <person name="Abreu I."/>
            <person name="Carrasquinho I."/>
            <person name="Faro C."/>
            <person name="Guimaraes J.B."/>
            <person name="Mendonca D."/>
            <person name="Nobrega F."/>
            <person name="Rodrigues L."/>
            <person name="Saibo N.J.M."/>
            <person name="Varela M.C."/>
            <person name="Egas C."/>
            <person name="Matos J."/>
            <person name="Miguel C.M."/>
            <person name="Oliveira M.M."/>
            <person name="Ricardo C.P."/>
            <person name="Goncalves S."/>
        </authorList>
    </citation>
    <scope>NUCLEOTIDE SEQUENCE [LARGE SCALE GENOMIC DNA]</scope>
    <source>
        <strain evidence="3">cv. HL8</strain>
    </source>
</reference>
<gene>
    <name evidence="2" type="ORF">CFP56_016484</name>
</gene>
<evidence type="ECO:0000313" key="3">
    <source>
        <dbReference type="Proteomes" id="UP000237347"/>
    </source>
</evidence>
<accession>A0AAW0M471</accession>
<organism evidence="2 3">
    <name type="scientific">Quercus suber</name>
    <name type="common">Cork oak</name>
    <dbReference type="NCBI Taxonomy" id="58331"/>
    <lineage>
        <taxon>Eukaryota</taxon>
        <taxon>Viridiplantae</taxon>
        <taxon>Streptophyta</taxon>
        <taxon>Embryophyta</taxon>
        <taxon>Tracheophyta</taxon>
        <taxon>Spermatophyta</taxon>
        <taxon>Magnoliopsida</taxon>
        <taxon>eudicotyledons</taxon>
        <taxon>Gunneridae</taxon>
        <taxon>Pentapetalae</taxon>
        <taxon>rosids</taxon>
        <taxon>fabids</taxon>
        <taxon>Fagales</taxon>
        <taxon>Fagaceae</taxon>
        <taxon>Quercus</taxon>
    </lineage>
</organism>
<keyword evidence="3" id="KW-1185">Reference proteome</keyword>
<evidence type="ECO:0000313" key="2">
    <source>
        <dbReference type="EMBL" id="KAK7857698.1"/>
    </source>
</evidence>
<keyword evidence="1" id="KW-0472">Membrane</keyword>
<dbReference type="EMBL" id="PKMF04000025">
    <property type="protein sequence ID" value="KAK7857698.1"/>
    <property type="molecule type" value="Genomic_DNA"/>
</dbReference>
<sequence length="66" mass="7636">MKERKKERKSLYNIVLFIFSLLILSNALTVYILLDHSPPAATVHARLSKLGTHYYYIKIKGSVCIR</sequence>